<evidence type="ECO:0000259" key="24">
    <source>
        <dbReference type="Pfam" id="PF01232"/>
    </source>
</evidence>
<comment type="subunit">
    <text evidence="5">Monomer.</text>
</comment>
<dbReference type="NCBIfam" id="NF002652">
    <property type="entry name" value="PRK02318.2-5"/>
    <property type="match status" value="1"/>
</dbReference>
<feature type="domain" description="Mannitol dehydrogenase N-terminal" evidence="24">
    <location>
        <begin position="4"/>
        <end position="195"/>
    </location>
</feature>
<dbReference type="Pfam" id="PF08125">
    <property type="entry name" value="Mannitol_dh_C"/>
    <property type="match status" value="1"/>
</dbReference>
<dbReference type="FunFam" id="1.25.40.470:FF:000001">
    <property type="entry name" value="Coatomer subunit beta"/>
    <property type="match status" value="1"/>
</dbReference>
<dbReference type="Proteomes" id="UP000254866">
    <property type="component" value="Unassembled WGS sequence"/>
</dbReference>
<evidence type="ECO:0000256" key="9">
    <source>
        <dbReference type="ARBA" id="ARBA00022490"/>
    </source>
</evidence>
<keyword evidence="18" id="KW-0968">Cytoplasmic vesicle</keyword>
<evidence type="ECO:0000256" key="1">
    <source>
        <dbReference type="ARBA" id="ARBA00004255"/>
    </source>
</evidence>
<evidence type="ECO:0000256" key="21">
    <source>
        <dbReference type="ARBA" id="ARBA00048615"/>
    </source>
</evidence>
<keyword evidence="13" id="KW-0653">Protein transport</keyword>
<evidence type="ECO:0000256" key="22">
    <source>
        <dbReference type="PROSITE-ProRule" id="PRU00221"/>
    </source>
</evidence>
<dbReference type="Pfam" id="PF01232">
    <property type="entry name" value="Mannitol_dh"/>
    <property type="match status" value="1"/>
</dbReference>
<dbReference type="FunFam" id="2.130.10.10:FF:000016">
    <property type="entry name" value="Coatomer alpha subunit, putative"/>
    <property type="match status" value="1"/>
</dbReference>
<evidence type="ECO:0000256" key="12">
    <source>
        <dbReference type="ARBA" id="ARBA00022892"/>
    </source>
</evidence>
<keyword evidence="29" id="KW-1185">Reference proteome</keyword>
<dbReference type="GO" id="GO:0006886">
    <property type="term" value="P:intracellular protein transport"/>
    <property type="evidence" value="ECO:0007669"/>
    <property type="project" value="InterPro"/>
</dbReference>
<dbReference type="CDD" id="cd00200">
    <property type="entry name" value="WD40"/>
    <property type="match status" value="1"/>
</dbReference>
<dbReference type="InterPro" id="IPR008927">
    <property type="entry name" value="6-PGluconate_DH-like_C_sf"/>
</dbReference>
<dbReference type="GO" id="GO:0005198">
    <property type="term" value="F:structural molecule activity"/>
    <property type="evidence" value="ECO:0007669"/>
    <property type="project" value="InterPro"/>
</dbReference>
<dbReference type="InterPro" id="IPR013118">
    <property type="entry name" value="Mannitol_DH_C"/>
</dbReference>
<dbReference type="InterPro" id="IPR000669">
    <property type="entry name" value="Mannitol_DH"/>
</dbReference>
<dbReference type="InterPro" id="IPR006692">
    <property type="entry name" value="Beta-prop_COPA/B_2nd"/>
</dbReference>
<keyword evidence="9" id="KW-0963">Cytoplasm</keyword>
<dbReference type="InterPro" id="IPR036291">
    <property type="entry name" value="NAD(P)-bd_dom_sf"/>
</dbReference>
<comment type="similarity">
    <text evidence="3">Belongs to the mannitol dehydrogenase family.</text>
</comment>
<dbReference type="GO" id="GO:0030117">
    <property type="term" value="C:membrane coat"/>
    <property type="evidence" value="ECO:0007669"/>
    <property type="project" value="InterPro"/>
</dbReference>
<dbReference type="GO" id="GO:0005829">
    <property type="term" value="C:cytosol"/>
    <property type="evidence" value="ECO:0007669"/>
    <property type="project" value="TreeGrafter"/>
</dbReference>
<dbReference type="PROSITE" id="PS50082">
    <property type="entry name" value="WD_REPEATS_2"/>
    <property type="match status" value="4"/>
</dbReference>
<dbReference type="HAMAP" id="MF_00196">
    <property type="entry name" value="Mannitol_dehydrog"/>
    <property type="match status" value="1"/>
</dbReference>
<feature type="repeat" description="WD" evidence="22">
    <location>
        <begin position="700"/>
        <end position="741"/>
    </location>
</feature>
<dbReference type="SUPFAM" id="SSF48179">
    <property type="entry name" value="6-phosphogluconate dehydrogenase C-terminal domain-like"/>
    <property type="match status" value="1"/>
</dbReference>
<proteinExistence type="inferred from homology"/>
<dbReference type="InterPro" id="IPR023028">
    <property type="entry name" value="Mannitol_1_phos_5_DH"/>
</dbReference>
<evidence type="ECO:0000313" key="29">
    <source>
        <dbReference type="Proteomes" id="UP000254866"/>
    </source>
</evidence>
<feature type="repeat" description="WD" evidence="22">
    <location>
        <begin position="569"/>
        <end position="601"/>
    </location>
</feature>
<evidence type="ECO:0000256" key="4">
    <source>
        <dbReference type="ARBA" id="ARBA00010844"/>
    </source>
</evidence>
<evidence type="ECO:0000313" key="28">
    <source>
        <dbReference type="EMBL" id="RDL38905.1"/>
    </source>
</evidence>
<comment type="function">
    <text evidence="19">The coatomer is a cytosolic protein complex that binds to dilysine motifs and reversibly associates with Golgi non-clathrin-coated vesicles, which further mediate biosynthetic protein transport from the ER, via the Golgi up to the trans Golgi network. Coatomer complex is required for budding from Golgi membranes, and is essential for the retrograde Golgi-to-ER transport of dilysine-tagged proteins.</text>
</comment>
<dbReference type="SUPFAM" id="SSF50978">
    <property type="entry name" value="WD40 repeat-like"/>
    <property type="match status" value="2"/>
</dbReference>
<evidence type="ECO:0000256" key="16">
    <source>
        <dbReference type="ARBA" id="ARBA00023034"/>
    </source>
</evidence>
<dbReference type="InterPro" id="IPR015943">
    <property type="entry name" value="WD40/YVTN_repeat-like_dom_sf"/>
</dbReference>
<keyword evidence="8" id="KW-0813">Transport</keyword>
<keyword evidence="14" id="KW-0560">Oxidoreductase</keyword>
<evidence type="ECO:0000256" key="23">
    <source>
        <dbReference type="SAM" id="MobiDB-lite"/>
    </source>
</evidence>
<feature type="repeat" description="WD" evidence="22">
    <location>
        <begin position="612"/>
        <end position="654"/>
    </location>
</feature>
<dbReference type="PRINTS" id="PR00320">
    <property type="entry name" value="GPROTEINBRPT"/>
</dbReference>
<evidence type="ECO:0000259" key="26">
    <source>
        <dbReference type="Pfam" id="PF08125"/>
    </source>
</evidence>
<dbReference type="RefSeq" id="XP_031871561.1">
    <property type="nucleotide sequence ID" value="XM_032011868.1"/>
</dbReference>
<dbReference type="GeneID" id="43596094"/>
<keyword evidence="17" id="KW-0472">Membrane</keyword>
<dbReference type="InterPro" id="IPR056176">
    <property type="entry name" value="TPR_COPA_B"/>
</dbReference>
<dbReference type="Pfam" id="PF00400">
    <property type="entry name" value="WD40"/>
    <property type="match status" value="4"/>
</dbReference>
<sequence>MGKKAVHFGAGNIGRGFVAEFLHKSGYEVVFCDVMDSVIDLLQKNISYKVIQVGAEGNSESTITNYRAINSKTSEADVIKEIVDADVVTCSVGPNILKFIAPVIAKGIDGRPNEATPIAVIACENAIGATDSLANYIKNDHTPDHRLEDHHERARYANSAIDRIVPAQAPNAGLDVTLEKFYEWVVDATPFKDHQVPSIEGIKWVDDLEPYIERKLFTVNTGHAAAAYHGYYHKKATVYDALQDPNILNEVRRALAETSILIVGKHGIHEQEQKDYVEKIITRIGNPHLEDAVERVGRAPLRKLSRKERFIGPAAELAEDGNEFWALLDAAEMAFRFQNVEGDEESVELAKIMKENSPEQVVEKVCGLTSKDKLFPHVVEKVKKGEIGRESSVFLGYAVGTIVVVLVGQHAVRREGELAASFFCHLANAPRMLGLLDHLAMASALSGHHLEYTPAVGPHIGIDTTVVSKMAMNVANTVSKMQRQLFARSERVKGIDFHPVEPWILTTLYSGHVYIWSYETQAIVKTFELTDVPVRAGRFIARKNWIVCGSDDFQLRVYNYNTSEKITSFEAHPDYIRAIVVHPTQPFVLTASDDMTIKLWDWDKGWKCVQVFEGHSHYVMGLAINPKDTNTFASACLDRTVKIWSLGSSTANFTLEAHETKGVNHVDYYPQSDKPYLLTTSDDRTVKIWDYTTKSLIATLEGHTSNVSFACYHPELPVIISGSEDGTVKIWHANTYRLEQSLNYGLERAWCVSYQKGKQGVAVGFDEGAVVVKMGREEPAVSMDGSGKLIWARHSEVVSSIIKGADASLKDAEPITLPTKDLGTCEVYPQTLLHSPNGRFVSVCGDGEYIIYTALAWRNKAFGTALDFAWGSKDNSNDYAIRESSTSVKIFKNFIEKSGGLDVGFQAEGLTGGVLLGVKGQGGIGFYDWQTGGLVRRIEVDPKEVYWSENGELVSIACEDTFYVLRFSRENYHAAVQAGEVDDDGVEAAFEVVTDINESVRTGEWVGDCFIYTNSTNRLNYLVGDQTYTISHFDQPMYLLGYIQRDSRIYLADKDVNVTSFALSLSVVEYQTLVLRDDMESAAELLSSIPQDQFNKIARFLEGQGHKELALEVATDPEHKFDLSLALGQLPIALELAKQADVEHKWKTVGDAALAGWDVALAAECFKNAKDLGSLLLLHSSTGDREGLHALSLQAQEAGAHNVAFTCLWQLGDVEGCIDLLTKTGRSAEAVLFSQTYKPSLAPKTVGLWKQSLEKEKKGRVAKTVGVPGEDEELFPEWEEYLRLESEGGSKLIDIDANGADEDAEAEAEAESPDSDDAEEES</sequence>
<dbReference type="CDD" id="cd22947">
    <property type="entry name" value="Coatomer_WDAD_beta-like"/>
    <property type="match status" value="1"/>
</dbReference>
<evidence type="ECO:0000256" key="14">
    <source>
        <dbReference type="ARBA" id="ARBA00023002"/>
    </source>
</evidence>
<dbReference type="Gene3D" id="1.25.40.470">
    <property type="match status" value="1"/>
</dbReference>
<dbReference type="GO" id="GO:0016192">
    <property type="term" value="P:vesicle-mediated transport"/>
    <property type="evidence" value="ECO:0007669"/>
    <property type="project" value="UniProtKB-KW"/>
</dbReference>
<gene>
    <name evidence="28" type="ORF">BP5553_03245</name>
</gene>
<organism evidence="28 29">
    <name type="scientific">Venustampulla echinocandica</name>
    <dbReference type="NCBI Taxonomy" id="2656787"/>
    <lineage>
        <taxon>Eukaryota</taxon>
        <taxon>Fungi</taxon>
        <taxon>Dikarya</taxon>
        <taxon>Ascomycota</taxon>
        <taxon>Pezizomycotina</taxon>
        <taxon>Leotiomycetes</taxon>
        <taxon>Helotiales</taxon>
        <taxon>Pleuroascaceae</taxon>
        <taxon>Venustampulla</taxon>
    </lineage>
</organism>
<dbReference type="PRINTS" id="PR00084">
    <property type="entry name" value="MTLDHDRGNASE"/>
</dbReference>
<dbReference type="SUPFAM" id="SSF51735">
    <property type="entry name" value="NAD(P)-binding Rossmann-fold domains"/>
    <property type="match status" value="1"/>
</dbReference>
<feature type="domain" description="COPA/B TPR" evidence="27">
    <location>
        <begin position="1070"/>
        <end position="1250"/>
    </location>
</feature>
<dbReference type="InterPro" id="IPR013328">
    <property type="entry name" value="6PGD_dom2"/>
</dbReference>
<evidence type="ECO:0000259" key="27">
    <source>
        <dbReference type="Pfam" id="PF23953"/>
    </source>
</evidence>
<evidence type="ECO:0000256" key="15">
    <source>
        <dbReference type="ARBA" id="ARBA00023027"/>
    </source>
</evidence>
<dbReference type="OrthoDB" id="10261470at2759"/>
<evidence type="ECO:0000256" key="3">
    <source>
        <dbReference type="ARBA" id="ARBA00006541"/>
    </source>
</evidence>
<evidence type="ECO:0000259" key="25">
    <source>
        <dbReference type="Pfam" id="PF04053"/>
    </source>
</evidence>
<dbReference type="GO" id="GO:0030663">
    <property type="term" value="C:COPI-coated vesicle membrane"/>
    <property type="evidence" value="ECO:0007669"/>
    <property type="project" value="UniProtKB-SubCell"/>
</dbReference>
<dbReference type="Pfam" id="PF04053">
    <property type="entry name" value="B-prop_COPA_B_2nd"/>
    <property type="match status" value="1"/>
</dbReference>
<keyword evidence="12" id="KW-0931">ER-Golgi transport</keyword>
<comment type="catalytic activity">
    <reaction evidence="21">
        <text>D-mannitol 1-phosphate + NAD(+) = beta-D-fructose 6-phosphate + NADH + H(+)</text>
        <dbReference type="Rhea" id="RHEA:19661"/>
        <dbReference type="ChEBI" id="CHEBI:15378"/>
        <dbReference type="ChEBI" id="CHEBI:57540"/>
        <dbReference type="ChEBI" id="CHEBI:57634"/>
        <dbReference type="ChEBI" id="CHEBI:57945"/>
        <dbReference type="ChEBI" id="CHEBI:61381"/>
        <dbReference type="EC" id="1.1.1.17"/>
    </reaction>
</comment>
<dbReference type="GO" id="GO:0019592">
    <property type="term" value="P:mannitol catabolic process"/>
    <property type="evidence" value="ECO:0007669"/>
    <property type="project" value="TreeGrafter"/>
</dbReference>
<dbReference type="PROSITE" id="PS50294">
    <property type="entry name" value="WD_REPEATS_REGION"/>
    <property type="match status" value="3"/>
</dbReference>
<name>A0A370TTR1_9HELO</name>
<dbReference type="EMBL" id="NPIC01000002">
    <property type="protein sequence ID" value="RDL38905.1"/>
    <property type="molecule type" value="Genomic_DNA"/>
</dbReference>
<feature type="domain" description="Mannitol dehydrogenase C-terminal" evidence="26">
    <location>
        <begin position="207"/>
        <end position="383"/>
    </location>
</feature>
<keyword evidence="16" id="KW-0333">Golgi apparatus</keyword>
<dbReference type="GO" id="GO:0000139">
    <property type="term" value="C:Golgi membrane"/>
    <property type="evidence" value="ECO:0007669"/>
    <property type="project" value="UniProtKB-SubCell"/>
</dbReference>
<dbReference type="InterPro" id="IPR036322">
    <property type="entry name" value="WD40_repeat_dom_sf"/>
</dbReference>
<evidence type="ECO:0000256" key="19">
    <source>
        <dbReference type="ARBA" id="ARBA00025536"/>
    </source>
</evidence>
<comment type="caution">
    <text evidence="28">The sequence shown here is derived from an EMBL/GenBank/DDBJ whole genome shotgun (WGS) entry which is preliminary data.</text>
</comment>
<feature type="repeat" description="WD" evidence="22">
    <location>
        <begin position="656"/>
        <end position="699"/>
    </location>
</feature>
<dbReference type="Gene3D" id="3.40.50.720">
    <property type="entry name" value="NAD(P)-binding Rossmann-like Domain"/>
    <property type="match status" value="1"/>
</dbReference>
<evidence type="ECO:0000256" key="10">
    <source>
        <dbReference type="ARBA" id="ARBA00022574"/>
    </source>
</evidence>
<dbReference type="InterPro" id="IPR020472">
    <property type="entry name" value="WD40_PAC1"/>
</dbReference>
<reference evidence="28 29" key="1">
    <citation type="journal article" date="2018" name="IMA Fungus">
        <title>IMA Genome-F 9: Draft genome sequence of Annulohypoxylon stygium, Aspergillus mulundensis, Berkeleyomyces basicola (syn. Thielaviopsis basicola), Ceratocystis smalleyi, two Cercospora beticola strains, Coleophoma cylindrospora, Fusarium fracticaudum, Phialophora cf. hyalina, and Morchella septimelata.</title>
        <authorList>
            <person name="Wingfield B.D."/>
            <person name="Bills G.F."/>
            <person name="Dong Y."/>
            <person name="Huang W."/>
            <person name="Nel W.J."/>
            <person name="Swalarsk-Parry B.S."/>
            <person name="Vaghefi N."/>
            <person name="Wilken P.M."/>
            <person name="An Z."/>
            <person name="de Beer Z.W."/>
            <person name="De Vos L."/>
            <person name="Chen L."/>
            <person name="Duong T.A."/>
            <person name="Gao Y."/>
            <person name="Hammerbacher A."/>
            <person name="Kikkert J.R."/>
            <person name="Li Y."/>
            <person name="Li H."/>
            <person name="Li K."/>
            <person name="Li Q."/>
            <person name="Liu X."/>
            <person name="Ma X."/>
            <person name="Naidoo K."/>
            <person name="Pethybridge S.J."/>
            <person name="Sun J."/>
            <person name="Steenkamp E.T."/>
            <person name="van der Nest M.A."/>
            <person name="van Wyk S."/>
            <person name="Wingfield M.J."/>
            <person name="Xiong C."/>
            <person name="Yue Q."/>
            <person name="Zhang X."/>
        </authorList>
    </citation>
    <scope>NUCLEOTIDE SEQUENCE [LARGE SCALE GENOMIC DNA]</scope>
    <source>
        <strain evidence="28 29">BP 5553</strain>
    </source>
</reference>
<evidence type="ECO:0000256" key="7">
    <source>
        <dbReference type="ARBA" id="ARBA00016219"/>
    </source>
</evidence>
<evidence type="ECO:0000256" key="13">
    <source>
        <dbReference type="ARBA" id="ARBA00022927"/>
    </source>
</evidence>
<dbReference type="Gene3D" id="1.10.1040.10">
    <property type="entry name" value="N-(1-d-carboxylethyl)-l-norvaline Dehydrogenase, domain 2"/>
    <property type="match status" value="1"/>
</dbReference>
<evidence type="ECO:0000256" key="17">
    <source>
        <dbReference type="ARBA" id="ARBA00023136"/>
    </source>
</evidence>
<evidence type="ECO:0000256" key="11">
    <source>
        <dbReference type="ARBA" id="ARBA00022737"/>
    </source>
</evidence>
<feature type="domain" description="COPA/B second beta-propeller" evidence="25">
    <location>
        <begin position="794"/>
        <end position="1053"/>
    </location>
</feature>
<evidence type="ECO:0000256" key="2">
    <source>
        <dbReference type="ARBA" id="ARBA00004347"/>
    </source>
</evidence>
<dbReference type="PANTHER" id="PTHR30524">
    <property type="entry name" value="MANNITOL-1-PHOSPHATE 5-DEHYDROGENASE"/>
    <property type="match status" value="1"/>
</dbReference>
<dbReference type="InterPro" id="IPR001680">
    <property type="entry name" value="WD40_rpt"/>
</dbReference>
<accession>A0A370TTR1</accession>
<dbReference type="Pfam" id="PF23953">
    <property type="entry name" value="TPR_COPA_B"/>
    <property type="match status" value="1"/>
</dbReference>
<keyword evidence="10 22" id="KW-0853">WD repeat</keyword>
<feature type="compositionally biased region" description="Acidic residues" evidence="23">
    <location>
        <begin position="1299"/>
        <end position="1322"/>
    </location>
</feature>
<dbReference type="GO" id="GO:0008926">
    <property type="term" value="F:mannitol-1-phosphate 5-dehydrogenase activity"/>
    <property type="evidence" value="ECO:0007669"/>
    <property type="project" value="UniProtKB-EC"/>
</dbReference>
<feature type="region of interest" description="Disordered" evidence="23">
    <location>
        <begin position="1292"/>
        <end position="1322"/>
    </location>
</feature>
<dbReference type="InterPro" id="IPR013131">
    <property type="entry name" value="Mannitol_DH_N"/>
</dbReference>
<comment type="subcellular location">
    <subcellularLocation>
        <location evidence="2">Cytoplasmic vesicle</location>
        <location evidence="2">COPI-coated vesicle membrane</location>
        <topology evidence="2">Peripheral membrane protein</topology>
        <orientation evidence="2">Cytoplasmic side</orientation>
    </subcellularLocation>
    <subcellularLocation>
        <location evidence="1">Golgi apparatus membrane</location>
        <topology evidence="1">Peripheral membrane protein</topology>
        <orientation evidence="1">Cytoplasmic side</orientation>
    </subcellularLocation>
</comment>
<dbReference type="PANTHER" id="PTHR30524:SF0">
    <property type="entry name" value="ALTRONATE OXIDOREDUCTASE-RELATED"/>
    <property type="match status" value="1"/>
</dbReference>
<dbReference type="SMART" id="SM00320">
    <property type="entry name" value="WD40"/>
    <property type="match status" value="6"/>
</dbReference>
<keyword evidence="11" id="KW-0677">Repeat</keyword>
<evidence type="ECO:0000256" key="8">
    <source>
        <dbReference type="ARBA" id="ARBA00022448"/>
    </source>
</evidence>
<dbReference type="STRING" id="2656787.A0A370TTR1"/>
<dbReference type="EC" id="1.1.1.17" evidence="6"/>
<dbReference type="Gene3D" id="2.130.10.10">
    <property type="entry name" value="YVTN repeat-like/Quinoprotein amine dehydrogenase"/>
    <property type="match status" value="1"/>
</dbReference>
<protein>
    <recommendedName>
        <fullName evidence="7">Mannitol-1-phosphate 5-dehydrogenase</fullName>
        <ecNumber evidence="6">1.1.1.17</ecNumber>
    </recommendedName>
    <alternativeName>
        <fullName evidence="20">Beta'-coat protein</fullName>
    </alternativeName>
</protein>
<comment type="similarity">
    <text evidence="4">Belongs to the WD repeat COPB2 family.</text>
</comment>
<evidence type="ECO:0000256" key="5">
    <source>
        <dbReference type="ARBA" id="ARBA00011245"/>
    </source>
</evidence>
<evidence type="ECO:0000256" key="18">
    <source>
        <dbReference type="ARBA" id="ARBA00023329"/>
    </source>
</evidence>
<evidence type="ECO:0000256" key="6">
    <source>
        <dbReference type="ARBA" id="ARBA00012939"/>
    </source>
</evidence>
<evidence type="ECO:0000256" key="20">
    <source>
        <dbReference type="ARBA" id="ARBA00032920"/>
    </source>
</evidence>
<keyword evidence="15" id="KW-0520">NAD</keyword>